<dbReference type="Pfam" id="PF00400">
    <property type="entry name" value="WD40"/>
    <property type="match status" value="4"/>
</dbReference>
<dbReference type="PROSITE" id="PS50294">
    <property type="entry name" value="WD_REPEATS_REGION"/>
    <property type="match status" value="3"/>
</dbReference>
<dbReference type="CDD" id="cd00200">
    <property type="entry name" value="WD40"/>
    <property type="match status" value="1"/>
</dbReference>
<dbReference type="STRING" id="1353952.A0A165JSQ9"/>
<dbReference type="FunCoup" id="A0A165JSQ9">
    <property type="interactions" value="687"/>
</dbReference>
<feature type="repeat" description="WD" evidence="6">
    <location>
        <begin position="117"/>
        <end position="158"/>
    </location>
</feature>
<evidence type="ECO:0000256" key="5">
    <source>
        <dbReference type="ARBA" id="ARBA00023242"/>
    </source>
</evidence>
<dbReference type="OrthoDB" id="431715at2759"/>
<evidence type="ECO:0000313" key="9">
    <source>
        <dbReference type="Proteomes" id="UP000076842"/>
    </source>
</evidence>
<dbReference type="InterPro" id="IPR036322">
    <property type="entry name" value="WD40_repeat_dom_sf"/>
</dbReference>
<dbReference type="GO" id="GO:0045943">
    <property type="term" value="P:positive regulation of transcription by RNA polymerase I"/>
    <property type="evidence" value="ECO:0007669"/>
    <property type="project" value="TreeGrafter"/>
</dbReference>
<feature type="domain" description="U3 small nucleolar RNA-associated protein 15 C-terminal" evidence="7">
    <location>
        <begin position="367"/>
        <end position="505"/>
    </location>
</feature>
<keyword evidence="5" id="KW-0539">Nucleus</keyword>
<sequence>MDYKPVVVQRQPRAAAKHSPESRYWRRFKSPVFVKEHAPVTCVHFSPSRPHRYAVTASTRVQIYAPRTQKVVKTISRFKDVARSGHIRGDGKLVVAGDDTGLIQLFDMGTRAILRSLDDHKQPVHVTKFSPDNTSLLSCSDDATVRLFDIPSQLCVSVFRGHTDYVRSGLVSPSNPSLVLSGSYDGTIRLFDARTGGSEMVMRCKAPVEDVLLFPSGGLALSASGPVLRVWDLVAGGRCLRALSNHQKTITSLAFNGDCSRVLSGGLDQMVKVYDVASYRVVHSMRYPAPVLSLALSPDDTHLAAGMSDGSFSIRRRQPKASEGVEDDRKREALRSGAYEYFLGGEMERIGERKTKPKASALPTAVKGEVKIRQQKKKKLKRYDVMLKKFQYGAALDAVLQSETPTIVFSLIQELVQRDGLRAALAGRDDVFLEPVLRLLLKHVADPRFSDAVCDVAAIVLDIYRSVIGQSPLVDRLLRSLHRKVEGELKFQRELRQLQGALDMLIASAALSS</sequence>
<dbReference type="Pfam" id="PF09384">
    <property type="entry name" value="UTP15_C"/>
    <property type="match status" value="1"/>
</dbReference>
<keyword evidence="4" id="KW-0677">Repeat</keyword>
<dbReference type="InterPro" id="IPR015943">
    <property type="entry name" value="WD40/YVTN_repeat-like_dom_sf"/>
</dbReference>
<protein>
    <submittedName>
        <fullName evidence="8">WD40 repeat-like protein</fullName>
    </submittedName>
</protein>
<dbReference type="PANTHER" id="PTHR19924">
    <property type="entry name" value="UTP15 U3 SMALL NUCLEOLAR RNA-ASSOCIATED PROTEIN 15 FAMILY MEMBER"/>
    <property type="match status" value="1"/>
</dbReference>
<dbReference type="GO" id="GO:0005730">
    <property type="term" value="C:nucleolus"/>
    <property type="evidence" value="ECO:0007669"/>
    <property type="project" value="UniProtKB-SubCell"/>
</dbReference>
<evidence type="ECO:0000256" key="6">
    <source>
        <dbReference type="PROSITE-ProRule" id="PRU00221"/>
    </source>
</evidence>
<gene>
    <name evidence="8" type="ORF">CALCODRAFT_426678</name>
</gene>
<dbReference type="PANTHER" id="PTHR19924:SF26">
    <property type="entry name" value="U3 SMALL NUCLEOLAR RNA-ASSOCIATED PROTEIN 15 HOMOLOG"/>
    <property type="match status" value="1"/>
</dbReference>
<feature type="repeat" description="WD" evidence="6">
    <location>
        <begin position="159"/>
        <end position="201"/>
    </location>
</feature>
<comment type="subcellular location">
    <subcellularLocation>
        <location evidence="1">Nucleus</location>
        <location evidence="1">Nucleolus</location>
    </subcellularLocation>
</comment>
<dbReference type="AlphaFoldDB" id="A0A165JSQ9"/>
<dbReference type="Gene3D" id="2.130.10.10">
    <property type="entry name" value="YVTN repeat-like/Quinoprotein amine dehydrogenase"/>
    <property type="match status" value="2"/>
</dbReference>
<accession>A0A165JSQ9</accession>
<reference evidence="8 9" key="1">
    <citation type="journal article" date="2016" name="Mol. Biol. Evol.">
        <title>Comparative Genomics of Early-Diverging Mushroom-Forming Fungi Provides Insights into the Origins of Lignocellulose Decay Capabilities.</title>
        <authorList>
            <person name="Nagy L.G."/>
            <person name="Riley R."/>
            <person name="Tritt A."/>
            <person name="Adam C."/>
            <person name="Daum C."/>
            <person name="Floudas D."/>
            <person name="Sun H."/>
            <person name="Yadav J.S."/>
            <person name="Pangilinan J."/>
            <person name="Larsson K.H."/>
            <person name="Matsuura K."/>
            <person name="Barry K."/>
            <person name="Labutti K."/>
            <person name="Kuo R."/>
            <person name="Ohm R.A."/>
            <person name="Bhattacharya S.S."/>
            <person name="Shirouzu T."/>
            <person name="Yoshinaga Y."/>
            <person name="Martin F.M."/>
            <person name="Grigoriev I.V."/>
            <person name="Hibbett D.S."/>
        </authorList>
    </citation>
    <scope>NUCLEOTIDE SEQUENCE [LARGE SCALE GENOMIC DNA]</scope>
    <source>
        <strain evidence="8 9">HHB12733</strain>
    </source>
</reference>
<evidence type="ECO:0000259" key="7">
    <source>
        <dbReference type="Pfam" id="PF09384"/>
    </source>
</evidence>
<evidence type="ECO:0000256" key="4">
    <source>
        <dbReference type="ARBA" id="ARBA00022737"/>
    </source>
</evidence>
<name>A0A165JSQ9_9BASI</name>
<dbReference type="InParanoid" id="A0A165JSQ9"/>
<dbReference type="GO" id="GO:0006364">
    <property type="term" value="P:rRNA processing"/>
    <property type="evidence" value="ECO:0007669"/>
    <property type="project" value="UniProtKB-KW"/>
</dbReference>
<dbReference type="SUPFAM" id="SSF50978">
    <property type="entry name" value="WD40 repeat-like"/>
    <property type="match status" value="1"/>
</dbReference>
<evidence type="ECO:0000256" key="1">
    <source>
        <dbReference type="ARBA" id="ARBA00004604"/>
    </source>
</evidence>
<evidence type="ECO:0000313" key="8">
    <source>
        <dbReference type="EMBL" id="KZT62221.1"/>
    </source>
</evidence>
<dbReference type="EMBL" id="KV423918">
    <property type="protein sequence ID" value="KZT62221.1"/>
    <property type="molecule type" value="Genomic_DNA"/>
</dbReference>
<dbReference type="SMART" id="SM00320">
    <property type="entry name" value="WD40"/>
    <property type="match status" value="7"/>
</dbReference>
<dbReference type="PROSITE" id="PS50082">
    <property type="entry name" value="WD_REPEATS_2"/>
    <property type="match status" value="3"/>
</dbReference>
<organism evidence="8 9">
    <name type="scientific">Calocera cornea HHB12733</name>
    <dbReference type="NCBI Taxonomy" id="1353952"/>
    <lineage>
        <taxon>Eukaryota</taxon>
        <taxon>Fungi</taxon>
        <taxon>Dikarya</taxon>
        <taxon>Basidiomycota</taxon>
        <taxon>Agaricomycotina</taxon>
        <taxon>Dacrymycetes</taxon>
        <taxon>Dacrymycetales</taxon>
        <taxon>Dacrymycetaceae</taxon>
        <taxon>Calocera</taxon>
    </lineage>
</organism>
<keyword evidence="3 6" id="KW-0853">WD repeat</keyword>
<keyword evidence="9" id="KW-1185">Reference proteome</keyword>
<dbReference type="InterPro" id="IPR001680">
    <property type="entry name" value="WD40_rpt"/>
</dbReference>
<proteinExistence type="predicted"/>
<keyword evidence="2" id="KW-0698">rRNA processing</keyword>
<feature type="repeat" description="WD" evidence="6">
    <location>
        <begin position="243"/>
        <end position="284"/>
    </location>
</feature>
<dbReference type="InterPro" id="IPR018983">
    <property type="entry name" value="U3_snoRNA-assocProt_15_C"/>
</dbReference>
<dbReference type="Proteomes" id="UP000076842">
    <property type="component" value="Unassembled WGS sequence"/>
</dbReference>
<evidence type="ECO:0000256" key="3">
    <source>
        <dbReference type="ARBA" id="ARBA00022574"/>
    </source>
</evidence>
<evidence type="ECO:0000256" key="2">
    <source>
        <dbReference type="ARBA" id="ARBA00022552"/>
    </source>
</evidence>